<dbReference type="GO" id="GO:0043461">
    <property type="term" value="P:proton-transporting ATP synthase complex assembly"/>
    <property type="evidence" value="ECO:0007669"/>
    <property type="project" value="InterPro"/>
</dbReference>
<evidence type="ECO:0000256" key="2">
    <source>
        <dbReference type="ARBA" id="ARBA00022946"/>
    </source>
</evidence>
<evidence type="ECO:0000313" key="4">
    <source>
        <dbReference type="EMBL" id="MBD8064482.1"/>
    </source>
</evidence>
<dbReference type="PANTHER" id="PTHR21013:SF10">
    <property type="entry name" value="ATP SYNTHASE MITOCHONDRIAL F1 COMPLEX ASSEMBLY FACTOR 2"/>
    <property type="match status" value="1"/>
</dbReference>
<evidence type="ECO:0000256" key="1">
    <source>
        <dbReference type="ARBA" id="ARBA00008231"/>
    </source>
</evidence>
<evidence type="ECO:0000313" key="5">
    <source>
        <dbReference type="Proteomes" id="UP000654108"/>
    </source>
</evidence>
<dbReference type="AlphaFoldDB" id="A0A927FS85"/>
<protein>
    <submittedName>
        <fullName evidence="4">ATPase</fullName>
    </submittedName>
</protein>
<dbReference type="InterPro" id="IPR023335">
    <property type="entry name" value="ATP12_ortho_dom_sf"/>
</dbReference>
<dbReference type="Pfam" id="PF07542">
    <property type="entry name" value="ATP12"/>
    <property type="match status" value="1"/>
</dbReference>
<dbReference type="EMBL" id="JACYFU010000001">
    <property type="protein sequence ID" value="MBD8064482.1"/>
    <property type="molecule type" value="Genomic_DNA"/>
</dbReference>
<dbReference type="InterPro" id="IPR011419">
    <property type="entry name" value="ATP12_ATP_synth-F1-assembly"/>
</dbReference>
<sequence>MRDELEEALRHSQDGYGRAQHINQVDLPKRFYKSVDVARVEDGYVVTLDGRQVRTPAQKIPVVVQALSIARAMAEEWAAQGEYINPATMPMVRLINAAVESGESTAPAFRAEVGKFVAGDLLLYRADKPQELVAEQEAVWDAVLVKLARQFDVAFQPTIGILHQEQPASTLTKLDEALEGQGLHALTALVSITGLTGSGLLAIALLHQLLTADEAWTAAHLDEDFQIRLWGADEEAMERRAQRRVEFDTAVAVVEALRA</sequence>
<name>A0A927FS85_9HYPH</name>
<dbReference type="Gene3D" id="3.30.2180.10">
    <property type="entry name" value="ATP12-like"/>
    <property type="match status" value="1"/>
</dbReference>
<proteinExistence type="inferred from homology"/>
<dbReference type="RefSeq" id="WP_191772574.1">
    <property type="nucleotide sequence ID" value="NZ_JACYFU010000001.1"/>
</dbReference>
<dbReference type="Gene3D" id="1.10.3580.10">
    <property type="entry name" value="ATP12 ATPase"/>
    <property type="match status" value="1"/>
</dbReference>
<organism evidence="4 5">
    <name type="scientific">Devosia oryzisoli</name>
    <dbReference type="NCBI Taxonomy" id="2774138"/>
    <lineage>
        <taxon>Bacteria</taxon>
        <taxon>Pseudomonadati</taxon>
        <taxon>Pseudomonadota</taxon>
        <taxon>Alphaproteobacteria</taxon>
        <taxon>Hyphomicrobiales</taxon>
        <taxon>Devosiaceae</taxon>
        <taxon>Devosia</taxon>
    </lineage>
</organism>
<accession>A0A927FS85</accession>
<gene>
    <name evidence="4" type="ORF">IC608_03215</name>
</gene>
<dbReference type="Proteomes" id="UP000654108">
    <property type="component" value="Unassembled WGS sequence"/>
</dbReference>
<dbReference type="InterPro" id="IPR042272">
    <property type="entry name" value="ATP12_ATP_synth-F1-assembly_N"/>
</dbReference>
<dbReference type="SUPFAM" id="SSF160909">
    <property type="entry name" value="ATP12-like"/>
    <property type="match status" value="1"/>
</dbReference>
<dbReference type="PANTHER" id="PTHR21013">
    <property type="entry name" value="ATP SYNTHASE MITOCHONDRIAL F1 COMPLEX ASSEMBLY FACTOR 2/ATP12 PROTEIN, MITOCHONDRIAL PRECURSOR"/>
    <property type="match status" value="1"/>
</dbReference>
<comment type="similarity">
    <text evidence="1">Belongs to the ATP12 family.</text>
</comment>
<keyword evidence="2" id="KW-0809">Transit peptide</keyword>
<comment type="caution">
    <text evidence="4">The sequence shown here is derived from an EMBL/GenBank/DDBJ whole genome shotgun (WGS) entry which is preliminary data.</text>
</comment>
<keyword evidence="3" id="KW-0143">Chaperone</keyword>
<evidence type="ECO:0000256" key="3">
    <source>
        <dbReference type="ARBA" id="ARBA00023186"/>
    </source>
</evidence>
<reference evidence="4" key="1">
    <citation type="submission" date="2020-09" db="EMBL/GenBank/DDBJ databases">
        <title>Genome seq and assembly of Devosia sp.</title>
        <authorList>
            <person name="Chhetri G."/>
        </authorList>
    </citation>
    <scope>NUCLEOTIDE SEQUENCE</scope>
    <source>
        <strain evidence="4">PTR5</strain>
    </source>
</reference>
<keyword evidence="5" id="KW-1185">Reference proteome</keyword>